<evidence type="ECO:0000313" key="7">
    <source>
        <dbReference type="EMBL" id="AMD18503.1"/>
    </source>
</evidence>
<feature type="domain" description="Phospholipid/glycerol acyltransferase" evidence="6">
    <location>
        <begin position="76"/>
        <end position="193"/>
    </location>
</feature>
<comment type="catalytic activity">
    <reaction evidence="4">
        <text>a 1-acyl-sn-glycero-3-phosphate + an acyl-CoA = a 1,2-diacyl-sn-glycero-3-phosphate + CoA</text>
        <dbReference type="Rhea" id="RHEA:19709"/>
        <dbReference type="ChEBI" id="CHEBI:57287"/>
        <dbReference type="ChEBI" id="CHEBI:57970"/>
        <dbReference type="ChEBI" id="CHEBI:58342"/>
        <dbReference type="ChEBI" id="CHEBI:58608"/>
        <dbReference type="EC" id="2.3.1.51"/>
    </reaction>
</comment>
<dbReference type="GeneID" id="28722266"/>
<name>A0A109UVZ2_9SACH</name>
<dbReference type="OrthoDB" id="202234at2759"/>
<comment type="similarity">
    <text evidence="1 4">Belongs to the 1-acyl-sn-glycerol-3-phosphate acyltransferase family.</text>
</comment>
<protein>
    <recommendedName>
        <fullName evidence="4">1-acyl-sn-glycerol-3-phosphate acyltransferase</fullName>
        <ecNumber evidence="4">2.3.1.51</ecNumber>
    </recommendedName>
</protein>
<dbReference type="SMART" id="SM00563">
    <property type="entry name" value="PlsC"/>
    <property type="match status" value="1"/>
</dbReference>
<evidence type="ECO:0000256" key="1">
    <source>
        <dbReference type="ARBA" id="ARBA00008655"/>
    </source>
</evidence>
<evidence type="ECO:0000256" key="3">
    <source>
        <dbReference type="ARBA" id="ARBA00023315"/>
    </source>
</evidence>
<gene>
    <name evidence="7" type="ORF">AW171_hschr26</name>
</gene>
<keyword evidence="8" id="KW-1185">Reference proteome</keyword>
<dbReference type="GO" id="GO:0016020">
    <property type="term" value="C:membrane"/>
    <property type="evidence" value="ECO:0007669"/>
    <property type="project" value="InterPro"/>
</dbReference>
<dbReference type="NCBIfam" id="TIGR00530">
    <property type="entry name" value="AGP_acyltrn"/>
    <property type="match status" value="1"/>
</dbReference>
<organism evidence="7 8">
    <name type="scientific">Eremothecium sinecaudum</name>
    <dbReference type="NCBI Taxonomy" id="45286"/>
    <lineage>
        <taxon>Eukaryota</taxon>
        <taxon>Fungi</taxon>
        <taxon>Dikarya</taxon>
        <taxon>Ascomycota</taxon>
        <taxon>Saccharomycotina</taxon>
        <taxon>Saccharomycetes</taxon>
        <taxon>Saccharomycetales</taxon>
        <taxon>Saccharomycetaceae</taxon>
        <taxon>Eremothecium</taxon>
    </lineage>
</organism>
<keyword evidence="4" id="KW-0594">Phospholipid biosynthesis</keyword>
<dbReference type="PROSITE" id="PS51257">
    <property type="entry name" value="PROKAR_LIPOPROTEIN"/>
    <property type="match status" value="1"/>
</dbReference>
<evidence type="ECO:0000259" key="6">
    <source>
        <dbReference type="SMART" id="SM00563"/>
    </source>
</evidence>
<dbReference type="GO" id="GO:0006654">
    <property type="term" value="P:phosphatidic acid biosynthetic process"/>
    <property type="evidence" value="ECO:0007669"/>
    <property type="project" value="TreeGrafter"/>
</dbReference>
<dbReference type="RefSeq" id="XP_017985499.1">
    <property type="nucleotide sequence ID" value="XM_018130405.1"/>
</dbReference>
<keyword evidence="5" id="KW-0472">Membrane</keyword>
<keyword evidence="4" id="KW-0444">Lipid biosynthesis</keyword>
<dbReference type="EMBL" id="CP014242">
    <property type="protein sequence ID" value="AMD18503.1"/>
    <property type="molecule type" value="Genomic_DNA"/>
</dbReference>
<dbReference type="EC" id="2.3.1.51" evidence="4"/>
<keyword evidence="4" id="KW-1208">Phospholipid metabolism</keyword>
<dbReference type="InterPro" id="IPR002123">
    <property type="entry name" value="Plipid/glycerol_acylTrfase"/>
</dbReference>
<dbReference type="Pfam" id="PF01553">
    <property type="entry name" value="Acyltransferase"/>
    <property type="match status" value="1"/>
</dbReference>
<reference evidence="7 8" key="1">
    <citation type="submission" date="2016-01" db="EMBL/GenBank/DDBJ databases">
        <title>Genome sequence of the yeast Holleya sinecauda.</title>
        <authorList>
            <person name="Dietrich F.S."/>
        </authorList>
    </citation>
    <scope>NUCLEOTIDE SEQUENCE [LARGE SCALE GENOMIC DNA]</scope>
    <source>
        <strain evidence="7 8">ATCC 58844</strain>
    </source>
</reference>
<dbReference type="Proteomes" id="UP000243052">
    <property type="component" value="Chromosome ii"/>
</dbReference>
<keyword evidence="5" id="KW-1133">Transmembrane helix</keyword>
<dbReference type="AlphaFoldDB" id="A0A109UVZ2"/>
<evidence type="ECO:0000313" key="8">
    <source>
        <dbReference type="Proteomes" id="UP000243052"/>
    </source>
</evidence>
<keyword evidence="2 4" id="KW-0808">Transferase</keyword>
<dbReference type="InterPro" id="IPR004552">
    <property type="entry name" value="AGP_acyltrans"/>
</dbReference>
<keyword evidence="4" id="KW-0443">Lipid metabolism</keyword>
<feature type="transmembrane region" description="Helical" evidence="5">
    <location>
        <begin position="12"/>
        <end position="36"/>
    </location>
</feature>
<dbReference type="SUPFAM" id="SSF69593">
    <property type="entry name" value="Glycerol-3-phosphate (1)-acyltransferase"/>
    <property type="match status" value="1"/>
</dbReference>
<dbReference type="CDD" id="cd07989">
    <property type="entry name" value="LPLAT_AGPAT-like"/>
    <property type="match status" value="1"/>
</dbReference>
<sequence length="262" mass="29171">MSIYRKCVFISRCVLGFTVTSACAIYGVITSAVLFLIGKNHIAQYLVARAMYHLFSLVLAVDVKIIDAEKLDNLPAIIISNHQSELDLLIMGKVFPVGCTTTAKSSLKWVPVLGWFMSWSDTFFLDRSSREKSIRTLNRALQKLKKEKRAVWVFPEGTRSYSTKLELLPFKKGAFHLAQQGNIPIIPVVVSNSSVIFHPGRGIFNRGLITCKVLDPIRTDGIAKEDIGDLASKVHDIMQEEYVKLGYSSAINDTGMPDLSSE</sequence>
<dbReference type="PANTHER" id="PTHR10434:SF11">
    <property type="entry name" value="1-ACYL-SN-GLYCEROL-3-PHOSPHATE ACYLTRANSFERASE"/>
    <property type="match status" value="1"/>
</dbReference>
<accession>A0A109UVZ2</accession>
<evidence type="ECO:0000256" key="2">
    <source>
        <dbReference type="ARBA" id="ARBA00022679"/>
    </source>
</evidence>
<dbReference type="PANTHER" id="PTHR10434">
    <property type="entry name" value="1-ACYL-SN-GLYCEROL-3-PHOSPHATE ACYLTRANSFERASE"/>
    <property type="match status" value="1"/>
</dbReference>
<dbReference type="GO" id="GO:0005783">
    <property type="term" value="C:endoplasmic reticulum"/>
    <property type="evidence" value="ECO:0007669"/>
    <property type="project" value="TreeGrafter"/>
</dbReference>
<dbReference type="STRING" id="45286.A0A109UVZ2"/>
<proteinExistence type="inferred from homology"/>
<dbReference type="GO" id="GO:0003841">
    <property type="term" value="F:1-acylglycerol-3-phosphate O-acyltransferase activity"/>
    <property type="evidence" value="ECO:0007669"/>
    <property type="project" value="UniProtKB-UniRule"/>
</dbReference>
<evidence type="ECO:0000256" key="5">
    <source>
        <dbReference type="SAM" id="Phobius"/>
    </source>
</evidence>
<keyword evidence="3 4" id="KW-0012">Acyltransferase</keyword>
<comment type="domain">
    <text evidence="4">The HXXXXD motif is essential for acyltransferase activity and may constitute the binding site for the phosphate moiety of the glycerol-3-phosphate.</text>
</comment>
<evidence type="ECO:0000256" key="4">
    <source>
        <dbReference type="RuleBase" id="RU361267"/>
    </source>
</evidence>
<keyword evidence="5" id="KW-0812">Transmembrane</keyword>